<dbReference type="PANTHER" id="PTHR47163:SF2">
    <property type="entry name" value="SI:DKEY-17M8.2"/>
    <property type="match status" value="1"/>
</dbReference>
<reference evidence="1 2" key="1">
    <citation type="journal article" date="2017" name="Genome Biol. Evol.">
        <title>Phytophthora megakarya and P. palmivora, closely related causal agents of cacao black pod rot, underwent increases in genome sizes and gene numbers by different mechanisms.</title>
        <authorList>
            <person name="Ali S.S."/>
            <person name="Shao J."/>
            <person name="Lary D.J."/>
            <person name="Kronmiller B."/>
            <person name="Shen D."/>
            <person name="Strem M.D."/>
            <person name="Amoako-Attah I."/>
            <person name="Akrofi A.Y."/>
            <person name="Begoude B.A."/>
            <person name="Ten Hoopen G.M."/>
            <person name="Coulibaly K."/>
            <person name="Kebe B.I."/>
            <person name="Melnick R.L."/>
            <person name="Guiltinan M.J."/>
            <person name="Tyler B.M."/>
            <person name="Meinhardt L.W."/>
            <person name="Bailey B.A."/>
        </authorList>
    </citation>
    <scope>NUCLEOTIDE SEQUENCE [LARGE SCALE GENOMIC DNA]</scope>
    <source>
        <strain evidence="2">sbr112.9</strain>
    </source>
</reference>
<proteinExistence type="predicted"/>
<evidence type="ECO:0008006" key="3">
    <source>
        <dbReference type="Google" id="ProtNLM"/>
    </source>
</evidence>
<dbReference type="OrthoDB" id="108710at2759"/>
<dbReference type="AlphaFoldDB" id="A0A2P4WXZ6"/>
<protein>
    <recommendedName>
        <fullName evidence="3">ISXO2-like transposase domain-containing protein</fullName>
    </recommendedName>
</protein>
<dbReference type="EMBL" id="NCKW01020328">
    <property type="protein sequence ID" value="POM58183.1"/>
    <property type="molecule type" value="Genomic_DNA"/>
</dbReference>
<organism evidence="1 2">
    <name type="scientific">Phytophthora palmivora</name>
    <dbReference type="NCBI Taxonomy" id="4796"/>
    <lineage>
        <taxon>Eukaryota</taxon>
        <taxon>Sar</taxon>
        <taxon>Stramenopiles</taxon>
        <taxon>Oomycota</taxon>
        <taxon>Peronosporomycetes</taxon>
        <taxon>Peronosporales</taxon>
        <taxon>Peronosporaceae</taxon>
        <taxon>Phytophthora</taxon>
    </lineage>
</organism>
<gene>
    <name evidence="1" type="ORF">PHPALM_37208</name>
</gene>
<dbReference type="Proteomes" id="UP000237271">
    <property type="component" value="Unassembled WGS sequence"/>
</dbReference>
<accession>A0A2P4WXZ6</accession>
<sequence>MDCPTAYHYAPAEDGAFDSKTILPSATTKIAASTGLLEQPLLCPKCSQPMHLYLSTKRWRCTRWKAHADGQQKEISIYATSFFTGMKLKAGEAVRLLHAWSMRLPQTKAGELAGVRPGAVSDWYAYCRTARSKELVSTNCQIGGEGHTVEIDETSMAKKQKYHRGRAYQAYWLFGGVNRSTGQWFGTPIMSDMYASYVCERGGKLHTLENNRYLTKNFVDSVTDAHTNTIEGLREIHMKRHINYMRGMKKEDLDAYIDEFMWRSWFFPPR</sequence>
<name>A0A2P4WXZ6_9STRA</name>
<keyword evidence="2" id="KW-1185">Reference proteome</keyword>
<evidence type="ECO:0000313" key="2">
    <source>
        <dbReference type="Proteomes" id="UP000237271"/>
    </source>
</evidence>
<comment type="caution">
    <text evidence="1">The sequence shown here is derived from an EMBL/GenBank/DDBJ whole genome shotgun (WGS) entry which is preliminary data.</text>
</comment>
<dbReference type="InterPro" id="IPR053164">
    <property type="entry name" value="IS1016-like_transposase"/>
</dbReference>
<dbReference type="PANTHER" id="PTHR47163">
    <property type="entry name" value="DDE_TNP_IS1595 DOMAIN-CONTAINING PROTEIN"/>
    <property type="match status" value="1"/>
</dbReference>
<evidence type="ECO:0000313" key="1">
    <source>
        <dbReference type="EMBL" id="POM58183.1"/>
    </source>
</evidence>